<accession>A0A7Z7FP54</accession>
<dbReference type="Proteomes" id="UP000198900">
    <property type="component" value="Unassembled WGS sequence"/>
</dbReference>
<gene>
    <name evidence="1" type="ORF">SAMN04487926_15328</name>
</gene>
<comment type="caution">
    <text evidence="1">The sequence shown here is derived from an EMBL/GenBank/DDBJ whole genome shotgun (WGS) entry which is preliminary data.</text>
</comment>
<dbReference type="EMBL" id="FNDI01000053">
    <property type="protein sequence ID" value="SDJ47372.1"/>
    <property type="molecule type" value="Genomic_DNA"/>
</dbReference>
<sequence>MENYLSTIQSWFGSGFYGRHLSLVLREIGKRHPKALTSFICIACGIPAKELNGASFVTEFRFQGRQGTRSADLAVLIGDDEIPRVLVEIKYFDKPLSETKTKPAQLDDYEHWQEREPGRNVLLLSREMHNSHTLDVRRWNDLARHLTAHISGSDLVAMLVDYLKEEGIVMQKVDPHKLLKYFKSLTFGRHGAGMLAKNIDGPAEFTKLLRNLQLIASTLHPHFRGAWSSHNVITPSVDFKIHQRLKVPGKTDAYTVGDQFLNNALREGGFVDSHAQYSLGHGRTYLRIRIGLRVYVTGASIKLASPETWLFVEAVGGSLNRADLEYFREQKIGYDMVTKNADVKTATIEKHIHRMLLGLVKDVRGDRNAPITVSQREALTRLDKSLTKDMIPV</sequence>
<protein>
    <submittedName>
        <fullName evidence="1">Uncharacterized protein</fullName>
    </submittedName>
</protein>
<keyword evidence="2" id="KW-1185">Reference proteome</keyword>
<evidence type="ECO:0000313" key="1">
    <source>
        <dbReference type="EMBL" id="SDJ47372.1"/>
    </source>
</evidence>
<evidence type="ECO:0000313" key="2">
    <source>
        <dbReference type="Proteomes" id="UP000198900"/>
    </source>
</evidence>
<reference evidence="1" key="1">
    <citation type="submission" date="2016-10" db="EMBL/GenBank/DDBJ databases">
        <authorList>
            <person name="Varghese N."/>
            <person name="Submissions S."/>
        </authorList>
    </citation>
    <scope>NUCLEOTIDE SEQUENCE [LARGE SCALE GENOMIC DNA]</scope>
    <source>
        <strain evidence="1">YR281</strain>
    </source>
</reference>
<dbReference type="AlphaFoldDB" id="A0A7Z7FP54"/>
<proteinExistence type="predicted"/>
<name>A0A7Z7FP54_9BURK</name>
<dbReference type="RefSeq" id="WP_091790405.1">
    <property type="nucleotide sequence ID" value="NZ_FNDI01000053.1"/>
</dbReference>
<organism evidence="1 2">
    <name type="scientific">Paraburkholderia steynii</name>
    <dbReference type="NCBI Taxonomy" id="1245441"/>
    <lineage>
        <taxon>Bacteria</taxon>
        <taxon>Pseudomonadati</taxon>
        <taxon>Pseudomonadota</taxon>
        <taxon>Betaproteobacteria</taxon>
        <taxon>Burkholderiales</taxon>
        <taxon>Burkholderiaceae</taxon>
        <taxon>Paraburkholderia</taxon>
    </lineage>
</organism>